<accession>A0ACC0C1V5</accession>
<evidence type="ECO:0000313" key="1">
    <source>
        <dbReference type="EMBL" id="KAI5678934.1"/>
    </source>
</evidence>
<protein>
    <submittedName>
        <fullName evidence="1">Uncharacterized protein</fullName>
    </submittedName>
</protein>
<sequence>MDDDRDRLDMDPVSEFNTTVSSSGWTLPGAADAHDSVDNVYFFGSNSDRILSEFGWNLPPPPAATHAFKEPGGSCSARGGYGELDRIIDSDLAGNCDKTSIVPESTTSTFATTAATTSSGGYGGGGGCGGEMDAEQQPVASSSSSEDQPEKSTASGGSASKPTTTETASKVKKKGQKRIRQPRFAFMTKSEVDHLEDGYRWRKYGQKAVKNSPFPRSYYRCTNTKCTVKKRVERSSEDPTIVITTYEGQHCHHTVGFPRSGLINHEAAAFASPLTTPSNPSQFYYTGVPFPQESLLTRESFQYSREGGDTRILPEPTAPQSTDEGLLGDIVPPGMRNT</sequence>
<reference evidence="2" key="1">
    <citation type="journal article" date="2023" name="Nat. Plants">
        <title>Single-cell RNA sequencing provides a high-resolution roadmap for understanding the multicellular compartmentation of specialized metabolism.</title>
        <authorList>
            <person name="Sun S."/>
            <person name="Shen X."/>
            <person name="Li Y."/>
            <person name="Li Y."/>
            <person name="Wang S."/>
            <person name="Li R."/>
            <person name="Zhang H."/>
            <person name="Shen G."/>
            <person name="Guo B."/>
            <person name="Wei J."/>
            <person name="Xu J."/>
            <person name="St-Pierre B."/>
            <person name="Chen S."/>
            <person name="Sun C."/>
        </authorList>
    </citation>
    <scope>NUCLEOTIDE SEQUENCE [LARGE SCALE GENOMIC DNA]</scope>
</reference>
<gene>
    <name evidence="1" type="ORF">M9H77_09884</name>
</gene>
<keyword evidence="2" id="KW-1185">Reference proteome</keyword>
<dbReference type="EMBL" id="CM044702">
    <property type="protein sequence ID" value="KAI5678934.1"/>
    <property type="molecule type" value="Genomic_DNA"/>
</dbReference>
<name>A0ACC0C1V5_CATRO</name>
<proteinExistence type="predicted"/>
<dbReference type="Proteomes" id="UP001060085">
    <property type="component" value="Linkage Group LG02"/>
</dbReference>
<evidence type="ECO:0000313" key="2">
    <source>
        <dbReference type="Proteomes" id="UP001060085"/>
    </source>
</evidence>
<organism evidence="1 2">
    <name type="scientific">Catharanthus roseus</name>
    <name type="common">Madagascar periwinkle</name>
    <name type="synonym">Vinca rosea</name>
    <dbReference type="NCBI Taxonomy" id="4058"/>
    <lineage>
        <taxon>Eukaryota</taxon>
        <taxon>Viridiplantae</taxon>
        <taxon>Streptophyta</taxon>
        <taxon>Embryophyta</taxon>
        <taxon>Tracheophyta</taxon>
        <taxon>Spermatophyta</taxon>
        <taxon>Magnoliopsida</taxon>
        <taxon>eudicotyledons</taxon>
        <taxon>Gunneridae</taxon>
        <taxon>Pentapetalae</taxon>
        <taxon>asterids</taxon>
        <taxon>lamiids</taxon>
        <taxon>Gentianales</taxon>
        <taxon>Apocynaceae</taxon>
        <taxon>Rauvolfioideae</taxon>
        <taxon>Vinceae</taxon>
        <taxon>Catharanthinae</taxon>
        <taxon>Catharanthus</taxon>
    </lineage>
</organism>
<comment type="caution">
    <text evidence="1">The sequence shown here is derived from an EMBL/GenBank/DDBJ whole genome shotgun (WGS) entry which is preliminary data.</text>
</comment>